<feature type="transmembrane region" description="Helical" evidence="17">
    <location>
        <begin position="639"/>
        <end position="660"/>
    </location>
</feature>
<keyword evidence="6 18" id="KW-0732">Signal</keyword>
<keyword evidence="13" id="KW-0325">Glycoprotein</keyword>
<dbReference type="InterPro" id="IPR053958">
    <property type="entry name" value="HMGCR/SNAP/NPC1-like_SSD"/>
</dbReference>
<dbReference type="GO" id="GO:0042632">
    <property type="term" value="P:cholesterol homeostasis"/>
    <property type="evidence" value="ECO:0007669"/>
    <property type="project" value="TreeGrafter"/>
</dbReference>
<evidence type="ECO:0000313" key="21">
    <source>
        <dbReference type="Proteomes" id="UP001283361"/>
    </source>
</evidence>
<feature type="transmembrane region" description="Helical" evidence="17">
    <location>
        <begin position="888"/>
        <end position="909"/>
    </location>
</feature>
<reference evidence="20" key="1">
    <citation type="journal article" date="2023" name="G3 (Bethesda)">
        <title>A reference genome for the long-term kleptoplast-retaining sea slug Elysia crispata morphotype clarki.</title>
        <authorList>
            <person name="Eastman K.E."/>
            <person name="Pendleton A.L."/>
            <person name="Shaikh M.A."/>
            <person name="Suttiyut T."/>
            <person name="Ogas R."/>
            <person name="Tomko P."/>
            <person name="Gavelis G."/>
            <person name="Widhalm J.R."/>
            <person name="Wisecaver J.H."/>
        </authorList>
    </citation>
    <scope>NUCLEOTIDE SEQUENCE</scope>
    <source>
        <strain evidence="20">ECLA1</strain>
    </source>
</reference>
<evidence type="ECO:0000256" key="14">
    <source>
        <dbReference type="ARBA" id="ARBA00023221"/>
    </source>
</evidence>
<feature type="region of interest" description="Disordered" evidence="16">
    <location>
        <begin position="1293"/>
        <end position="1325"/>
    </location>
</feature>
<evidence type="ECO:0000256" key="16">
    <source>
        <dbReference type="SAM" id="MobiDB-lite"/>
    </source>
</evidence>
<organism evidence="20 21">
    <name type="scientific">Elysia crispata</name>
    <name type="common">lettuce slug</name>
    <dbReference type="NCBI Taxonomy" id="231223"/>
    <lineage>
        <taxon>Eukaryota</taxon>
        <taxon>Metazoa</taxon>
        <taxon>Spiralia</taxon>
        <taxon>Lophotrochozoa</taxon>
        <taxon>Mollusca</taxon>
        <taxon>Gastropoda</taxon>
        <taxon>Heterobranchia</taxon>
        <taxon>Euthyneura</taxon>
        <taxon>Panpulmonata</taxon>
        <taxon>Sacoglossa</taxon>
        <taxon>Placobranchoidea</taxon>
        <taxon>Plakobranchidae</taxon>
        <taxon>Elysia</taxon>
    </lineage>
</organism>
<evidence type="ECO:0000259" key="19">
    <source>
        <dbReference type="PROSITE" id="PS50156"/>
    </source>
</evidence>
<feature type="transmembrane region" description="Helical" evidence="17">
    <location>
        <begin position="778"/>
        <end position="803"/>
    </location>
</feature>
<dbReference type="Proteomes" id="UP001283361">
    <property type="component" value="Unassembled WGS sequence"/>
</dbReference>
<evidence type="ECO:0000256" key="3">
    <source>
        <dbReference type="ARBA" id="ARBA00022448"/>
    </source>
</evidence>
<dbReference type="Gene3D" id="1.20.1640.10">
    <property type="entry name" value="Multidrug efflux transporter AcrB transmembrane domain"/>
    <property type="match status" value="2"/>
</dbReference>
<dbReference type="FunFam" id="1.20.1640.10:FF:000008">
    <property type="entry name" value="NPC intracellular cholesterol transporter 1"/>
    <property type="match status" value="1"/>
</dbReference>
<feature type="transmembrane region" description="Helical" evidence="17">
    <location>
        <begin position="1121"/>
        <end position="1139"/>
    </location>
</feature>
<feature type="transmembrane region" description="Helical" evidence="17">
    <location>
        <begin position="745"/>
        <end position="766"/>
    </location>
</feature>
<evidence type="ECO:0000256" key="18">
    <source>
        <dbReference type="SAM" id="SignalP"/>
    </source>
</evidence>
<evidence type="ECO:0000256" key="12">
    <source>
        <dbReference type="ARBA" id="ARBA00023166"/>
    </source>
</evidence>
<feature type="transmembrane region" description="Helical" evidence="17">
    <location>
        <begin position="272"/>
        <end position="297"/>
    </location>
</feature>
<dbReference type="InterPro" id="IPR000731">
    <property type="entry name" value="SSD"/>
</dbReference>
<dbReference type="GO" id="GO:0012505">
    <property type="term" value="C:endomembrane system"/>
    <property type="evidence" value="ECO:0007669"/>
    <property type="project" value="UniProtKB-SubCell"/>
</dbReference>
<keyword evidence="14" id="KW-0753">Steroid metabolism</keyword>
<dbReference type="NCBIfam" id="TIGR00917">
    <property type="entry name" value="2A060601"/>
    <property type="match status" value="1"/>
</dbReference>
<dbReference type="InterPro" id="IPR053956">
    <property type="entry name" value="NPC1_MLD"/>
</dbReference>
<dbReference type="GO" id="GO:0005886">
    <property type="term" value="C:plasma membrane"/>
    <property type="evidence" value="ECO:0007669"/>
    <property type="project" value="TreeGrafter"/>
</dbReference>
<dbReference type="Pfam" id="PF12349">
    <property type="entry name" value="Sterol-sensing"/>
    <property type="match status" value="1"/>
</dbReference>
<dbReference type="GO" id="GO:0008203">
    <property type="term" value="P:cholesterol metabolic process"/>
    <property type="evidence" value="ECO:0007669"/>
    <property type="project" value="UniProtKB-KW"/>
</dbReference>
<evidence type="ECO:0000256" key="6">
    <source>
        <dbReference type="ARBA" id="ARBA00022729"/>
    </source>
</evidence>
<protein>
    <recommendedName>
        <fullName evidence="19">SSD domain-containing protein</fullName>
    </recommendedName>
</protein>
<keyword evidence="3" id="KW-0813">Transport</keyword>
<feature type="transmembrane region" description="Helical" evidence="17">
    <location>
        <begin position="1217"/>
        <end position="1236"/>
    </location>
</feature>
<keyword evidence="11" id="KW-1015">Disulfide bond</keyword>
<feature type="domain" description="SSD" evidence="19">
    <location>
        <begin position="638"/>
        <end position="803"/>
    </location>
</feature>
<feature type="transmembrane region" description="Helical" evidence="17">
    <location>
        <begin position="371"/>
        <end position="393"/>
    </location>
</feature>
<evidence type="ECO:0000256" key="1">
    <source>
        <dbReference type="ARBA" id="ARBA00004127"/>
    </source>
</evidence>
<comment type="caution">
    <text evidence="20">The sequence shown here is derived from an EMBL/GenBank/DDBJ whole genome shotgun (WGS) entry which is preliminary data.</text>
</comment>
<feature type="transmembrane region" description="Helical" evidence="17">
    <location>
        <begin position="672"/>
        <end position="696"/>
    </location>
</feature>
<evidence type="ECO:0000256" key="9">
    <source>
        <dbReference type="ARBA" id="ARBA00023098"/>
    </source>
</evidence>
<accession>A0AAE1E2A0</accession>
<evidence type="ECO:0000256" key="8">
    <source>
        <dbReference type="ARBA" id="ARBA00023055"/>
    </source>
</evidence>
<dbReference type="PANTHER" id="PTHR45727:SF2">
    <property type="entry name" value="NPC INTRACELLULAR CHOLESTEROL TRANSPORTER 1"/>
    <property type="match status" value="1"/>
</dbReference>
<feature type="transmembrane region" description="Helical" evidence="17">
    <location>
        <begin position="849"/>
        <end position="868"/>
    </location>
</feature>
<dbReference type="FunFam" id="1.20.1640.10:FF:000010">
    <property type="entry name" value="NPC intracellular cholesterol transporter 1"/>
    <property type="match status" value="1"/>
</dbReference>
<evidence type="ECO:0000256" key="11">
    <source>
        <dbReference type="ARBA" id="ARBA00023157"/>
    </source>
</evidence>
<dbReference type="GO" id="GO:0005319">
    <property type="term" value="F:lipid transporter activity"/>
    <property type="evidence" value="ECO:0007669"/>
    <property type="project" value="InterPro"/>
</dbReference>
<feature type="transmembrane region" description="Helical" evidence="17">
    <location>
        <begin position="1171"/>
        <end position="1196"/>
    </location>
</feature>
<keyword evidence="12" id="KW-1207">Sterol metabolism</keyword>
<dbReference type="Pfam" id="PF16414">
    <property type="entry name" value="NPC1_N"/>
    <property type="match status" value="1"/>
</dbReference>
<dbReference type="InterPro" id="IPR004765">
    <property type="entry name" value="NPC1-like"/>
</dbReference>
<keyword evidence="4" id="KW-0153">Cholesterol metabolism</keyword>
<evidence type="ECO:0000256" key="5">
    <source>
        <dbReference type="ARBA" id="ARBA00022692"/>
    </source>
</evidence>
<evidence type="ECO:0000256" key="17">
    <source>
        <dbReference type="SAM" id="Phobius"/>
    </source>
</evidence>
<evidence type="ECO:0000256" key="2">
    <source>
        <dbReference type="ARBA" id="ARBA00005585"/>
    </source>
</evidence>
<proteinExistence type="inferred from homology"/>
<dbReference type="EMBL" id="JAWDGP010001563">
    <property type="protein sequence ID" value="KAK3790198.1"/>
    <property type="molecule type" value="Genomic_DNA"/>
</dbReference>
<evidence type="ECO:0000256" key="15">
    <source>
        <dbReference type="ARBA" id="ARBA00034049"/>
    </source>
</evidence>
<feature type="chain" id="PRO_5041972373" description="SSD domain-containing protein" evidence="18">
    <location>
        <begin position="21"/>
        <end position="1325"/>
    </location>
</feature>
<dbReference type="InterPro" id="IPR032190">
    <property type="entry name" value="NPC1_N"/>
</dbReference>
<feature type="transmembrane region" description="Helical" evidence="17">
    <location>
        <begin position="702"/>
        <end position="724"/>
    </location>
</feature>
<keyword evidence="21" id="KW-1185">Reference proteome</keyword>
<dbReference type="PANTHER" id="PTHR45727">
    <property type="entry name" value="NPC INTRACELLULAR CHOLESTEROL TRANSPORTER 1"/>
    <property type="match status" value="1"/>
</dbReference>
<keyword evidence="9" id="KW-0443">Lipid metabolism</keyword>
<feature type="transmembrane region" description="Helical" evidence="17">
    <location>
        <begin position="1146"/>
        <end position="1165"/>
    </location>
</feature>
<comment type="subcellular location">
    <subcellularLocation>
        <location evidence="1">Endomembrane system</location>
        <topology evidence="1">Multi-pass membrane protein</topology>
    </subcellularLocation>
</comment>
<dbReference type="Pfam" id="PF22314">
    <property type="entry name" value="NPC1_MLD"/>
    <property type="match status" value="1"/>
</dbReference>
<keyword evidence="8" id="KW-0445">Lipid transport</keyword>
<gene>
    <name evidence="20" type="ORF">RRG08_007803</name>
</gene>
<keyword evidence="7 17" id="KW-1133">Transmembrane helix</keyword>
<evidence type="ECO:0000256" key="13">
    <source>
        <dbReference type="ARBA" id="ARBA00023180"/>
    </source>
</evidence>
<evidence type="ECO:0000256" key="10">
    <source>
        <dbReference type="ARBA" id="ARBA00023136"/>
    </source>
</evidence>
<comment type="catalytic activity">
    <reaction evidence="15">
        <text>cholesterol(in) = cholesterol(out)</text>
        <dbReference type="Rhea" id="RHEA:39747"/>
        <dbReference type="ChEBI" id="CHEBI:16113"/>
    </reaction>
</comment>
<keyword evidence="10 17" id="KW-0472">Membrane</keyword>
<evidence type="ECO:0000256" key="7">
    <source>
        <dbReference type="ARBA" id="ARBA00022989"/>
    </source>
</evidence>
<dbReference type="GO" id="GO:0030301">
    <property type="term" value="P:cholesterol transport"/>
    <property type="evidence" value="ECO:0007669"/>
    <property type="project" value="UniProtKB-ARBA"/>
</dbReference>
<dbReference type="GO" id="GO:0015485">
    <property type="term" value="F:cholesterol binding"/>
    <property type="evidence" value="ECO:0007669"/>
    <property type="project" value="TreeGrafter"/>
</dbReference>
<keyword evidence="5 17" id="KW-0812">Transmembrane</keyword>
<dbReference type="SUPFAM" id="SSF82866">
    <property type="entry name" value="Multidrug efflux transporter AcrB transmembrane domain"/>
    <property type="match status" value="2"/>
</dbReference>
<sequence length="1325" mass="148293">MKLLLCQATVLFTVVTCCAGTCMWYGQCGHQPGHDDKKLNCIYHGPPKPFKTKTALDAFERDCPSLFNGNETETCCSDAQMITMDNQISFPRQALQRCPSCFHNFMNVWCYLTCAPNNADFMSINATEKFEEKNGTKIDVIKSVNYVISENSANGMFNSCRNVQMPSSNTPALSLLCGTEASQCTPQKWLDYMGTTDNGQAPFDIYFYINKKNMTFGNSTLKPLDTAPVPCQKAPSNDTEPCSCQDCKASCAPSPPPAPPASPCMIAHIDCYIFGFGVLFSVFVLVFGSYTICYNIIVQDALRLERPDGHGHMCHVSSKGPAANRNERKKNYLANVESNSLSCFERAGAKMEETLERLFTRWGYFCASHPFLMSLVVIVIASVLCAGISLFTVTTNPVKLWSAPDSRARTEKEYYDSHFVPFYRTEQLIISRPDNDTLIEYKEKNYSNLLDKEFLHEVLDLQLAIEDLTAEYDNKTIGLEDICFAPLSPDNNNCTVQSILNYFQNSHDMIDKVAKDQFGWFVVATYLDHFEYCVDSPYAPNDTTRLHTPCLGTFGGPVFPWVALGGYREKVYRNASALVITFVVNNYLEASKNGPALAWEAKFIEFMKNYTEDHPDVEIAFSSERSIEDEIERESSSDIITILASYLIMFAYITLMLGQYRRLDRILVNAKMSLGLAGVLLVLLSVGASLGFYSYLGIPSTLIIVEVVPFLVLAVGVDNIFILVQTYQREELKEGETVEHLVARVVGKVGPSMLLTSLSESMAFFLGALTNMPAVKVFSLYAAMAVLFDFLLQITIFICLLTLDAKREHSNRIDVFCCSKLPLKKRKPQHGFLYEIFSKYYSPFLMMEWLRPIVMVIFVGWFCASAAMTSKVNIGLDQSLSMPKDSYVLNYFHNLSAYLHVGAPVYFVVQKGHNYSSYEGQNAICGISGCPQNSLVQQVDHAAKNPLSTRVAESVSSWLDDYFSWLSSPSCCRVHNNTGEFCPSTDTTSNCTQCRQEHVEKGRPVGETFDKYLPWFLGDNPGMKCGKGGHAAYGSGVHLYKNNKNETQVGASYFMTYHSICKTSSDYITALKEARIIADNITASLNNHPDHKEHSYKVFPYSVFYVFYEQYLTIVVDSVKNISFCLLAILLITFILLGFDLYSAAVVVITIVMIIVDIMGMMFLWNIDLNALSLVNLIMAIGISVEFCSHIVRAFAISILPTRKERAKEALSHMGSSVLSGITLTKLGGIIMLGFSKSQLFQVFYFRMYLGMVVFGAAHGLIFLPVFLSYIGPPVNRAKVFKRNQELKHLHNQRYGTEEDPSASGNNTPYVYENPPGYNTINGST</sequence>
<evidence type="ECO:0000256" key="4">
    <source>
        <dbReference type="ARBA" id="ARBA00022548"/>
    </source>
</evidence>
<evidence type="ECO:0000313" key="20">
    <source>
        <dbReference type="EMBL" id="KAK3790198.1"/>
    </source>
</evidence>
<feature type="signal peptide" evidence="18">
    <location>
        <begin position="1"/>
        <end position="20"/>
    </location>
</feature>
<dbReference type="GO" id="GO:0030299">
    <property type="term" value="P:intestinal cholesterol absorption"/>
    <property type="evidence" value="ECO:0007669"/>
    <property type="project" value="TreeGrafter"/>
</dbReference>
<dbReference type="PROSITE" id="PS50156">
    <property type="entry name" value="SSD"/>
    <property type="match status" value="1"/>
</dbReference>
<name>A0AAE1E2A0_9GAST</name>
<feature type="transmembrane region" description="Helical" evidence="17">
    <location>
        <begin position="1248"/>
        <end position="1272"/>
    </location>
</feature>
<comment type="similarity">
    <text evidence="2">Belongs to the patched family.</text>
</comment>